<feature type="domain" description="Transcription factor COE DNA-binding" evidence="3">
    <location>
        <begin position="270"/>
        <end position="321"/>
    </location>
</feature>
<dbReference type="AlphaFoldDB" id="A0A9J6DAA9"/>
<accession>A0A9J6DAA9</accession>
<evidence type="ECO:0000313" key="4">
    <source>
        <dbReference type="EMBL" id="KAH8018971.1"/>
    </source>
</evidence>
<dbReference type="PROSITE" id="PS01345">
    <property type="entry name" value="COE"/>
    <property type="match status" value="1"/>
</dbReference>
<comment type="subcellular location">
    <subcellularLocation>
        <location evidence="1">Nucleus</location>
    </subcellularLocation>
</comment>
<comment type="similarity">
    <text evidence="1">Belongs to the COE family.</text>
</comment>
<dbReference type="Pfam" id="PF16422">
    <property type="entry name" value="COE1_DBD"/>
    <property type="match status" value="2"/>
</dbReference>
<dbReference type="EMBL" id="JABSTU010000010">
    <property type="protein sequence ID" value="KAH8018971.1"/>
    <property type="molecule type" value="Genomic_DNA"/>
</dbReference>
<keyword evidence="5" id="KW-1185">Reference proteome</keyword>
<dbReference type="InterPro" id="IPR038173">
    <property type="entry name" value="COE_DBD_sf"/>
</dbReference>
<feature type="compositionally biased region" description="Basic and acidic residues" evidence="2">
    <location>
        <begin position="236"/>
        <end position="255"/>
    </location>
</feature>
<dbReference type="InterPro" id="IPR003523">
    <property type="entry name" value="Transcription_factor_COE"/>
</dbReference>
<reference evidence="4" key="1">
    <citation type="journal article" date="2020" name="Cell">
        <title>Large-Scale Comparative Analyses of Tick Genomes Elucidate Their Genetic Diversity and Vector Capacities.</title>
        <authorList>
            <consortium name="Tick Genome and Microbiome Consortium (TIGMIC)"/>
            <person name="Jia N."/>
            <person name="Wang J."/>
            <person name="Shi W."/>
            <person name="Du L."/>
            <person name="Sun Y."/>
            <person name="Zhan W."/>
            <person name="Jiang J.F."/>
            <person name="Wang Q."/>
            <person name="Zhang B."/>
            <person name="Ji P."/>
            <person name="Bell-Sakyi L."/>
            <person name="Cui X.M."/>
            <person name="Yuan T.T."/>
            <person name="Jiang B.G."/>
            <person name="Yang W.F."/>
            <person name="Lam T.T."/>
            <person name="Chang Q.C."/>
            <person name="Ding S.J."/>
            <person name="Wang X.J."/>
            <person name="Zhu J.G."/>
            <person name="Ruan X.D."/>
            <person name="Zhao L."/>
            <person name="Wei J.T."/>
            <person name="Ye R.Z."/>
            <person name="Que T.C."/>
            <person name="Du C.H."/>
            <person name="Zhou Y.H."/>
            <person name="Cheng J.X."/>
            <person name="Dai P.F."/>
            <person name="Guo W.B."/>
            <person name="Han X.H."/>
            <person name="Huang E.J."/>
            <person name="Li L.F."/>
            <person name="Wei W."/>
            <person name="Gao Y.C."/>
            <person name="Liu J.Z."/>
            <person name="Shao H.Z."/>
            <person name="Wang X."/>
            <person name="Wang C.C."/>
            <person name="Yang T.C."/>
            <person name="Huo Q.B."/>
            <person name="Li W."/>
            <person name="Chen H.Y."/>
            <person name="Chen S.E."/>
            <person name="Zhou L.G."/>
            <person name="Ni X.B."/>
            <person name="Tian J.H."/>
            <person name="Sheng Y."/>
            <person name="Liu T."/>
            <person name="Pan Y.S."/>
            <person name="Xia L.Y."/>
            <person name="Li J."/>
            <person name="Zhao F."/>
            <person name="Cao W.C."/>
        </authorList>
    </citation>
    <scope>NUCLEOTIDE SEQUENCE</scope>
    <source>
        <strain evidence="4">Rmic-2018</strain>
    </source>
</reference>
<dbReference type="GO" id="GO:0003677">
    <property type="term" value="F:DNA binding"/>
    <property type="evidence" value="ECO:0007669"/>
    <property type="project" value="UniProtKB-KW"/>
</dbReference>
<keyword evidence="1" id="KW-0863">Zinc-finger</keyword>
<gene>
    <name evidence="4" type="ORF">HPB51_014304</name>
</gene>
<dbReference type="InterPro" id="IPR018350">
    <property type="entry name" value="Transcription_factor_COE_CS"/>
</dbReference>
<reference evidence="4" key="2">
    <citation type="submission" date="2021-09" db="EMBL/GenBank/DDBJ databases">
        <authorList>
            <person name="Jia N."/>
            <person name="Wang J."/>
            <person name="Shi W."/>
            <person name="Du L."/>
            <person name="Sun Y."/>
            <person name="Zhan W."/>
            <person name="Jiang J."/>
            <person name="Wang Q."/>
            <person name="Zhang B."/>
            <person name="Ji P."/>
            <person name="Sakyi L.B."/>
            <person name="Cui X."/>
            <person name="Yuan T."/>
            <person name="Jiang B."/>
            <person name="Yang W."/>
            <person name="Lam T.T.-Y."/>
            <person name="Chang Q."/>
            <person name="Ding S."/>
            <person name="Wang X."/>
            <person name="Zhu J."/>
            <person name="Ruan X."/>
            <person name="Zhao L."/>
            <person name="Wei J."/>
            <person name="Que T."/>
            <person name="Du C."/>
            <person name="Cheng J."/>
            <person name="Dai P."/>
            <person name="Han X."/>
            <person name="Huang E."/>
            <person name="Gao Y."/>
            <person name="Liu J."/>
            <person name="Shao H."/>
            <person name="Ye R."/>
            <person name="Li L."/>
            <person name="Wei W."/>
            <person name="Wang X."/>
            <person name="Wang C."/>
            <person name="Huo Q."/>
            <person name="Li W."/>
            <person name="Guo W."/>
            <person name="Chen H."/>
            <person name="Chen S."/>
            <person name="Zhou L."/>
            <person name="Zhou L."/>
            <person name="Ni X."/>
            <person name="Tian J."/>
            <person name="Zhou Y."/>
            <person name="Sheng Y."/>
            <person name="Liu T."/>
            <person name="Pan Y."/>
            <person name="Xia L."/>
            <person name="Li J."/>
            <person name="Zhao F."/>
            <person name="Cao W."/>
        </authorList>
    </citation>
    <scope>NUCLEOTIDE SEQUENCE</scope>
    <source>
        <strain evidence="4">Rmic-2018</strain>
        <tissue evidence="4">Larvae</tissue>
    </source>
</reference>
<feature type="domain" description="Transcription factor COE DNA-binding" evidence="3">
    <location>
        <begin position="14"/>
        <end position="72"/>
    </location>
</feature>
<feature type="region of interest" description="Disordered" evidence="2">
    <location>
        <begin position="221"/>
        <end position="271"/>
    </location>
</feature>
<protein>
    <recommendedName>
        <fullName evidence="3">Transcription factor COE DNA-binding domain-containing protein</fullName>
    </recommendedName>
</protein>
<keyword evidence="1" id="KW-0479">Metal-binding</keyword>
<keyword evidence="1" id="KW-0805">Transcription regulation</keyword>
<dbReference type="InterPro" id="IPR032200">
    <property type="entry name" value="COE_DBD"/>
</dbReference>
<dbReference type="GO" id="GO:0008270">
    <property type="term" value="F:zinc ion binding"/>
    <property type="evidence" value="ECO:0007669"/>
    <property type="project" value="UniProtKB-KW"/>
</dbReference>
<keyword evidence="1" id="KW-0217">Developmental protein</keyword>
<sequence length="336" mass="37188">MEAVCSEYLVPSQRMLFSVGLGRAHFEKQPPSNLRKSNFFHFVVALYDKAGQPVEVERTAFVGFVEKGQLLYANGESRGQHLIPLFTSLRDYRNGRSDSAPPDVATLGTQSDVTCFAAATLIQSARRHSHGGFGKDFFFILALGMQTTTKAEPHLAAKVQSVPPGSTACNCTVNQSADPMARVRQEQDLYVRLIDSVTKQAPLSRILNEAGKNKLRSVSARRSRYPSGHQICGHAPGREPREVRVGADRKKDNPRVHQANEISPGDGRASPQAIVYEGQDKNPEMCRVLLTHEVMCSRCCDKKSCGNRNETPSDPVIIDRLKREVRTLDVDSRALK</sequence>
<comment type="caution">
    <text evidence="4">The sequence shown here is derived from an EMBL/GenBank/DDBJ whole genome shotgun (WGS) entry which is preliminary data.</text>
</comment>
<dbReference type="VEuPathDB" id="VectorBase:LOC119175665"/>
<dbReference type="Proteomes" id="UP000821866">
    <property type="component" value="Chromosome 8"/>
</dbReference>
<dbReference type="PANTHER" id="PTHR10747">
    <property type="entry name" value="TRANSCRIPTION FACTOR COE FAMILY MEMBER"/>
    <property type="match status" value="1"/>
</dbReference>
<keyword evidence="1" id="KW-0539">Nucleus</keyword>
<evidence type="ECO:0000313" key="5">
    <source>
        <dbReference type="Proteomes" id="UP000821866"/>
    </source>
</evidence>
<proteinExistence type="inferred from homology"/>
<dbReference type="Gene3D" id="2.60.40.3180">
    <property type="entry name" value="Transcription factor COE1, DNA-binding domain"/>
    <property type="match status" value="2"/>
</dbReference>
<evidence type="ECO:0000259" key="3">
    <source>
        <dbReference type="Pfam" id="PF16422"/>
    </source>
</evidence>
<dbReference type="GO" id="GO:0005634">
    <property type="term" value="C:nucleus"/>
    <property type="evidence" value="ECO:0007669"/>
    <property type="project" value="UniProtKB-SubCell"/>
</dbReference>
<organism evidence="4 5">
    <name type="scientific">Rhipicephalus microplus</name>
    <name type="common">Cattle tick</name>
    <name type="synonym">Boophilus microplus</name>
    <dbReference type="NCBI Taxonomy" id="6941"/>
    <lineage>
        <taxon>Eukaryota</taxon>
        <taxon>Metazoa</taxon>
        <taxon>Ecdysozoa</taxon>
        <taxon>Arthropoda</taxon>
        <taxon>Chelicerata</taxon>
        <taxon>Arachnida</taxon>
        <taxon>Acari</taxon>
        <taxon>Parasitiformes</taxon>
        <taxon>Ixodida</taxon>
        <taxon>Ixodoidea</taxon>
        <taxon>Ixodidae</taxon>
        <taxon>Rhipicephalinae</taxon>
        <taxon>Rhipicephalus</taxon>
        <taxon>Boophilus</taxon>
    </lineage>
</organism>
<keyword evidence="1" id="KW-0804">Transcription</keyword>
<evidence type="ECO:0000256" key="2">
    <source>
        <dbReference type="SAM" id="MobiDB-lite"/>
    </source>
</evidence>
<name>A0A9J6DAA9_RHIMP</name>
<keyword evidence="1" id="KW-0238">DNA-binding</keyword>
<keyword evidence="1" id="KW-0862">Zinc</keyword>
<evidence type="ECO:0000256" key="1">
    <source>
        <dbReference type="RuleBase" id="RU004489"/>
    </source>
</evidence>
<dbReference type="GO" id="GO:0006355">
    <property type="term" value="P:regulation of DNA-templated transcription"/>
    <property type="evidence" value="ECO:0007669"/>
    <property type="project" value="InterPro"/>
</dbReference>